<evidence type="ECO:0000313" key="1">
    <source>
        <dbReference type="EMBL" id="KAG6389774.1"/>
    </source>
</evidence>
<reference evidence="1" key="1">
    <citation type="submission" date="2018-01" db="EMBL/GenBank/DDBJ databases">
        <authorList>
            <person name="Mao J.F."/>
        </authorList>
    </citation>
    <scope>NUCLEOTIDE SEQUENCE</scope>
    <source>
        <strain evidence="1">Huo1</strain>
        <tissue evidence="1">Leaf</tissue>
    </source>
</reference>
<protein>
    <submittedName>
        <fullName evidence="1">Uncharacterized protein</fullName>
    </submittedName>
</protein>
<dbReference type="SUPFAM" id="SSF52540">
    <property type="entry name" value="P-loop containing nucleoside triphosphate hydrolases"/>
    <property type="match status" value="1"/>
</dbReference>
<dbReference type="AlphaFoldDB" id="A0A8X8Z3F1"/>
<name>A0A8X8Z3F1_SALSN</name>
<dbReference type="Proteomes" id="UP000298416">
    <property type="component" value="Unassembled WGS sequence"/>
</dbReference>
<dbReference type="Gene3D" id="3.40.50.300">
    <property type="entry name" value="P-loop containing nucleotide triphosphate hydrolases"/>
    <property type="match status" value="1"/>
</dbReference>
<dbReference type="InterPro" id="IPR027417">
    <property type="entry name" value="P-loop_NTPase"/>
</dbReference>
<sequence length="112" mass="12745">MGSRKGSFGVNYDYSFKVLLIGDYAVGKSFLLLSFISNCQQFPHELSPTIGTDCFEVSSKWLKVVEAGCVSFYKTANHCWKKAKTYNLGYRNDDFEEFGLELVQSEEEDRQG</sequence>
<dbReference type="Pfam" id="PF00071">
    <property type="entry name" value="Ras"/>
    <property type="match status" value="1"/>
</dbReference>
<evidence type="ECO:0000313" key="2">
    <source>
        <dbReference type="Proteomes" id="UP000298416"/>
    </source>
</evidence>
<comment type="caution">
    <text evidence="1">The sequence shown here is derived from an EMBL/GenBank/DDBJ whole genome shotgun (WGS) entry which is preliminary data.</text>
</comment>
<gene>
    <name evidence="1" type="ORF">SASPL_151248</name>
</gene>
<accession>A0A8X8Z3F1</accession>
<reference evidence="1" key="2">
    <citation type="submission" date="2020-08" db="EMBL/GenBank/DDBJ databases">
        <title>Plant Genome Project.</title>
        <authorList>
            <person name="Zhang R.-G."/>
        </authorList>
    </citation>
    <scope>NUCLEOTIDE SEQUENCE</scope>
    <source>
        <strain evidence="1">Huo1</strain>
        <tissue evidence="1">Leaf</tissue>
    </source>
</reference>
<organism evidence="1">
    <name type="scientific">Salvia splendens</name>
    <name type="common">Scarlet sage</name>
    <dbReference type="NCBI Taxonomy" id="180675"/>
    <lineage>
        <taxon>Eukaryota</taxon>
        <taxon>Viridiplantae</taxon>
        <taxon>Streptophyta</taxon>
        <taxon>Embryophyta</taxon>
        <taxon>Tracheophyta</taxon>
        <taxon>Spermatophyta</taxon>
        <taxon>Magnoliopsida</taxon>
        <taxon>eudicotyledons</taxon>
        <taxon>Gunneridae</taxon>
        <taxon>Pentapetalae</taxon>
        <taxon>asterids</taxon>
        <taxon>lamiids</taxon>
        <taxon>Lamiales</taxon>
        <taxon>Lamiaceae</taxon>
        <taxon>Nepetoideae</taxon>
        <taxon>Mentheae</taxon>
        <taxon>Salviinae</taxon>
        <taxon>Salvia</taxon>
        <taxon>Salvia subgen. Calosphace</taxon>
        <taxon>core Calosphace</taxon>
    </lineage>
</organism>
<dbReference type="GO" id="GO:0005525">
    <property type="term" value="F:GTP binding"/>
    <property type="evidence" value="ECO:0007669"/>
    <property type="project" value="InterPro"/>
</dbReference>
<dbReference type="GO" id="GO:0003924">
    <property type="term" value="F:GTPase activity"/>
    <property type="evidence" value="ECO:0007669"/>
    <property type="project" value="InterPro"/>
</dbReference>
<dbReference type="PRINTS" id="PR00449">
    <property type="entry name" value="RASTRNSFRMNG"/>
</dbReference>
<keyword evidence="2" id="KW-1185">Reference proteome</keyword>
<proteinExistence type="predicted"/>
<dbReference type="EMBL" id="PNBA02000020">
    <property type="protein sequence ID" value="KAG6389774.1"/>
    <property type="molecule type" value="Genomic_DNA"/>
</dbReference>
<dbReference type="InterPro" id="IPR001806">
    <property type="entry name" value="Small_GTPase"/>
</dbReference>